<organism evidence="3">
    <name type="scientific">Cyclophora tenuis</name>
    <name type="common">Marine diatom</name>
    <dbReference type="NCBI Taxonomy" id="216820"/>
    <lineage>
        <taxon>Eukaryota</taxon>
        <taxon>Sar</taxon>
        <taxon>Stramenopiles</taxon>
        <taxon>Ochrophyta</taxon>
        <taxon>Bacillariophyta</taxon>
        <taxon>Fragilariophyceae</taxon>
        <taxon>Fragilariophycidae</taxon>
        <taxon>Cyclophorales</taxon>
        <taxon>Cyclophoraceae</taxon>
        <taxon>Cyclophora</taxon>
    </lineage>
</organism>
<evidence type="ECO:0000313" key="3">
    <source>
        <dbReference type="EMBL" id="CAD8932612.1"/>
    </source>
</evidence>
<accession>A0A7S1D1H0</accession>
<reference evidence="3" key="1">
    <citation type="submission" date="2021-01" db="EMBL/GenBank/DDBJ databases">
        <authorList>
            <person name="Corre E."/>
            <person name="Pelletier E."/>
            <person name="Niang G."/>
            <person name="Scheremetjew M."/>
            <person name="Finn R."/>
            <person name="Kale V."/>
            <person name="Holt S."/>
            <person name="Cochrane G."/>
            <person name="Meng A."/>
            <person name="Brown T."/>
            <person name="Cohen L."/>
        </authorList>
    </citation>
    <scope>NUCLEOTIDE SEQUENCE</scope>
    <source>
        <strain evidence="3">ECT3854</strain>
    </source>
</reference>
<evidence type="ECO:0000256" key="1">
    <source>
        <dbReference type="SAM" id="Coils"/>
    </source>
</evidence>
<feature type="compositionally biased region" description="Basic and acidic residues" evidence="2">
    <location>
        <begin position="512"/>
        <end position="521"/>
    </location>
</feature>
<dbReference type="AlphaFoldDB" id="A0A7S1D1H0"/>
<evidence type="ECO:0000256" key="2">
    <source>
        <dbReference type="SAM" id="MobiDB-lite"/>
    </source>
</evidence>
<feature type="region of interest" description="Disordered" evidence="2">
    <location>
        <begin position="512"/>
        <end position="552"/>
    </location>
</feature>
<name>A0A7S1D1H0_CYCTE</name>
<keyword evidence="1" id="KW-0175">Coiled coil</keyword>
<proteinExistence type="predicted"/>
<gene>
    <name evidence="3" type="ORF">CTEN0397_LOCUS3640</name>
</gene>
<protein>
    <submittedName>
        <fullName evidence="3">Uncharacterized protein</fullName>
    </submittedName>
</protein>
<feature type="compositionally biased region" description="Polar residues" evidence="2">
    <location>
        <begin position="538"/>
        <end position="552"/>
    </location>
</feature>
<sequence length="552" mass="63611">MSNRADDDGLTLDDLVKERDSKIAALERQKQRQDEEIATLRQELGAAEIHHKEELYWLRLELDNLRREKEEVEDRVDTLYRDLKEMEGEDPLLHEKPPSMDPEYVSNLQSQVGKYMRTLSILENQTSMVKASCDEVVKSLKEEIADVMDDKIRMEMDLLNQLASLDSEKRELETDFEEQLKLKDEKISDLKRGIGVADFSKAPAEKEKEEDLLSTISSLKNSKKRLEDELQAERNESEDAITRLEETNADLEQQIESMTSDLEVMRQGAAAEAVQVLDALTRDRQETLTTLERVAMIWEKADDSIQGLEDVMDELRPHDEDNVQGDRERLLSTLETASLVHGQIKVSLLLVELKLRNQLSSLKNDKLRLGSGAFTQDQNISERMTEIQQEALTALDQVEDSLTDQIKQLEHLTREETGQVKDNLEERTDELRNMQAQHRKLEAEIARLRAEEERRKNGEERGLENGKAEMAVSRAVLERLQSEVLTVVERVKEKNETISRLQTSIDEHKVRESALKKELKRMMKRSRGTDEENGGPSNGRQQRRNSVVRSNM</sequence>
<feature type="coiled-coil region" evidence="1">
    <location>
        <begin position="12"/>
        <end position="182"/>
    </location>
</feature>
<feature type="coiled-coil region" evidence="1">
    <location>
        <begin position="209"/>
        <end position="268"/>
    </location>
</feature>
<dbReference type="EMBL" id="HBFW01005656">
    <property type="protein sequence ID" value="CAD8932612.1"/>
    <property type="molecule type" value="Transcribed_RNA"/>
</dbReference>